<dbReference type="Proteomes" id="UP000609121">
    <property type="component" value="Unassembled WGS sequence"/>
</dbReference>
<sequence>MSKRTLSVAIAALLSIPALAQAHATLEQKQAVIGATTKITLRVPHGCDGAATDTVRLEIPEGVYNVKPMPKPGWDLRTETGAYATPFVSHGQEMTEGVRAVIWSGGDLPDAFYDEFTIRGTVGPDAQPGAIHFPAVQGCGDATADWTDTSGSHDVPNPAPALMLVAGEDGGHGLPAGAAELGDLAIEGGFARATLPNQPVAGGFLSIANHGSAPDRLVAAAAPVAGRTELHEMSMKDDVMVMRELQNGLEIPAGGTATLAPGGNHIMFMELTGPLAEGDTVSLTLTFEQAGEVTFDLPVLARDADGAAEAHDHSHMHAH</sequence>
<feature type="chain" id="PRO_5035178914" evidence="1">
    <location>
        <begin position="21"/>
        <end position="319"/>
    </location>
</feature>
<dbReference type="InterPro" id="IPR012533">
    <property type="entry name" value="YcnI-copper_dom"/>
</dbReference>
<dbReference type="Gene3D" id="2.60.40.1890">
    <property type="entry name" value="PCu(A)C copper chaperone"/>
    <property type="match status" value="1"/>
</dbReference>
<dbReference type="SUPFAM" id="SSF110087">
    <property type="entry name" value="DR1885-like metal-binding protein"/>
    <property type="match status" value="1"/>
</dbReference>
<dbReference type="InterPro" id="IPR007410">
    <property type="entry name" value="LpqE-like"/>
</dbReference>
<comment type="caution">
    <text evidence="3">The sequence shown here is derived from an EMBL/GenBank/DDBJ whole genome shotgun (WGS) entry which is preliminary data.</text>
</comment>
<evidence type="ECO:0000313" key="4">
    <source>
        <dbReference type="Proteomes" id="UP000609121"/>
    </source>
</evidence>
<feature type="signal peptide" evidence="1">
    <location>
        <begin position="1"/>
        <end position="20"/>
    </location>
</feature>
<name>A0A8J6YTL9_9RHOB</name>
<evidence type="ECO:0000259" key="2">
    <source>
        <dbReference type="Pfam" id="PF07987"/>
    </source>
</evidence>
<evidence type="ECO:0000313" key="3">
    <source>
        <dbReference type="EMBL" id="MBE3637592.1"/>
    </source>
</evidence>
<dbReference type="EMBL" id="JACVXA010000010">
    <property type="protein sequence ID" value="MBE3637592.1"/>
    <property type="molecule type" value="Genomic_DNA"/>
</dbReference>
<accession>A0A8J6YTL9</accession>
<feature type="domain" description="YncI copper-binding" evidence="2">
    <location>
        <begin position="23"/>
        <end position="164"/>
    </location>
</feature>
<dbReference type="PANTHER" id="PTHR36302">
    <property type="entry name" value="BLR7088 PROTEIN"/>
    <property type="match status" value="1"/>
</dbReference>
<evidence type="ECO:0000256" key="1">
    <source>
        <dbReference type="SAM" id="SignalP"/>
    </source>
</evidence>
<dbReference type="InterPro" id="IPR036182">
    <property type="entry name" value="PCuAC_sf"/>
</dbReference>
<keyword evidence="1" id="KW-0732">Signal</keyword>
<dbReference type="InterPro" id="IPR038507">
    <property type="entry name" value="YcnI-like_sf"/>
</dbReference>
<protein>
    <submittedName>
        <fullName evidence="3">DUF1775 domain-containing protein</fullName>
    </submittedName>
</protein>
<dbReference type="InterPro" id="IPR058248">
    <property type="entry name" value="Lxx211020-like"/>
</dbReference>
<dbReference type="Pfam" id="PF04314">
    <property type="entry name" value="PCuAC"/>
    <property type="match status" value="1"/>
</dbReference>
<reference evidence="3" key="1">
    <citation type="submission" date="2020-09" db="EMBL/GenBank/DDBJ databases">
        <title>A novel bacterium of genus Mangrovicoccus, isolated from South China Sea.</title>
        <authorList>
            <person name="Huang H."/>
            <person name="Mo K."/>
            <person name="Hu Y."/>
        </authorList>
    </citation>
    <scope>NUCLEOTIDE SEQUENCE</scope>
    <source>
        <strain evidence="3">HB182678</strain>
    </source>
</reference>
<dbReference type="PANTHER" id="PTHR36302:SF1">
    <property type="entry name" value="COPPER CHAPERONE PCU(A)C"/>
    <property type="match status" value="1"/>
</dbReference>
<organism evidence="3 4">
    <name type="scientific">Mangrovicoccus algicola</name>
    <dbReference type="NCBI Taxonomy" id="2771008"/>
    <lineage>
        <taxon>Bacteria</taxon>
        <taxon>Pseudomonadati</taxon>
        <taxon>Pseudomonadota</taxon>
        <taxon>Alphaproteobacteria</taxon>
        <taxon>Rhodobacterales</taxon>
        <taxon>Paracoccaceae</taxon>
        <taxon>Mangrovicoccus</taxon>
    </lineage>
</organism>
<dbReference type="RefSeq" id="WP_193180399.1">
    <property type="nucleotide sequence ID" value="NZ_JACVXA010000010.1"/>
</dbReference>
<dbReference type="CDD" id="cd08545">
    <property type="entry name" value="YcnI_like"/>
    <property type="match status" value="1"/>
</dbReference>
<dbReference type="Pfam" id="PF07987">
    <property type="entry name" value="DUF1775"/>
    <property type="match status" value="1"/>
</dbReference>
<gene>
    <name evidence="3" type="ORF">ICN82_05155</name>
</gene>
<proteinExistence type="predicted"/>
<dbReference type="PIRSF" id="PIRSF037139">
    <property type="entry name" value="UCP037139"/>
    <property type="match status" value="1"/>
</dbReference>
<keyword evidence="4" id="KW-1185">Reference proteome</keyword>
<dbReference type="Gene3D" id="2.60.40.2230">
    <property type="entry name" value="Uncharacterised protein YcnI-like PF07987, DUF1775"/>
    <property type="match status" value="1"/>
</dbReference>
<dbReference type="InterPro" id="IPR021174">
    <property type="entry name" value="UCP037139"/>
</dbReference>
<dbReference type="AlphaFoldDB" id="A0A8J6YTL9"/>